<dbReference type="AlphaFoldDB" id="A0AAW1WPY0"/>
<accession>A0AAW1WPY0</accession>
<evidence type="ECO:0000313" key="1">
    <source>
        <dbReference type="EMBL" id="KAK9926904.1"/>
    </source>
</evidence>
<organism evidence="1 2">
    <name type="scientific">Rubus argutus</name>
    <name type="common">Southern blackberry</name>
    <dbReference type="NCBI Taxonomy" id="59490"/>
    <lineage>
        <taxon>Eukaryota</taxon>
        <taxon>Viridiplantae</taxon>
        <taxon>Streptophyta</taxon>
        <taxon>Embryophyta</taxon>
        <taxon>Tracheophyta</taxon>
        <taxon>Spermatophyta</taxon>
        <taxon>Magnoliopsida</taxon>
        <taxon>eudicotyledons</taxon>
        <taxon>Gunneridae</taxon>
        <taxon>Pentapetalae</taxon>
        <taxon>rosids</taxon>
        <taxon>fabids</taxon>
        <taxon>Rosales</taxon>
        <taxon>Rosaceae</taxon>
        <taxon>Rosoideae</taxon>
        <taxon>Rosoideae incertae sedis</taxon>
        <taxon>Rubus</taxon>
    </lineage>
</organism>
<keyword evidence="2" id="KW-1185">Reference proteome</keyword>
<protein>
    <submittedName>
        <fullName evidence="1">Uncharacterized protein</fullName>
    </submittedName>
</protein>
<sequence length="67" mass="7545">MNLSLKESKIRVPVTATSTIRPVLKPLTSDRWHPNPDISAIIAARMIEFYNLDVLGSRNVGLWDRIG</sequence>
<dbReference type="Proteomes" id="UP001457282">
    <property type="component" value="Unassembled WGS sequence"/>
</dbReference>
<comment type="caution">
    <text evidence="1">The sequence shown here is derived from an EMBL/GenBank/DDBJ whole genome shotgun (WGS) entry which is preliminary data.</text>
</comment>
<gene>
    <name evidence="1" type="ORF">M0R45_024112</name>
</gene>
<evidence type="ECO:0000313" key="2">
    <source>
        <dbReference type="Proteomes" id="UP001457282"/>
    </source>
</evidence>
<proteinExistence type="predicted"/>
<name>A0AAW1WPY0_RUBAR</name>
<reference evidence="1 2" key="1">
    <citation type="journal article" date="2023" name="G3 (Bethesda)">
        <title>A chromosome-length genome assembly and annotation of blackberry (Rubus argutus, cv. 'Hillquist').</title>
        <authorList>
            <person name="Bruna T."/>
            <person name="Aryal R."/>
            <person name="Dudchenko O."/>
            <person name="Sargent D.J."/>
            <person name="Mead D."/>
            <person name="Buti M."/>
            <person name="Cavallini A."/>
            <person name="Hytonen T."/>
            <person name="Andres J."/>
            <person name="Pham M."/>
            <person name="Weisz D."/>
            <person name="Mascagni F."/>
            <person name="Usai G."/>
            <person name="Natali L."/>
            <person name="Bassil N."/>
            <person name="Fernandez G.E."/>
            <person name="Lomsadze A."/>
            <person name="Armour M."/>
            <person name="Olukolu B."/>
            <person name="Poorten T."/>
            <person name="Britton C."/>
            <person name="Davik J."/>
            <person name="Ashrafi H."/>
            <person name="Aiden E.L."/>
            <person name="Borodovsky M."/>
            <person name="Worthington M."/>
        </authorList>
    </citation>
    <scope>NUCLEOTIDE SEQUENCE [LARGE SCALE GENOMIC DNA]</scope>
    <source>
        <strain evidence="1">PI 553951</strain>
    </source>
</reference>
<dbReference type="EMBL" id="JBEDUW010000005">
    <property type="protein sequence ID" value="KAK9926904.1"/>
    <property type="molecule type" value="Genomic_DNA"/>
</dbReference>